<dbReference type="Gene3D" id="3.40.50.150">
    <property type="entry name" value="Vaccinia Virus protein VP39"/>
    <property type="match status" value="1"/>
</dbReference>
<gene>
    <name evidence="1" type="ORF">WR25_00373</name>
</gene>
<dbReference type="CDD" id="cd02440">
    <property type="entry name" value="AdoMet_MTases"/>
    <property type="match status" value="1"/>
</dbReference>
<name>A0A2A2JYY4_9BILA</name>
<comment type="caution">
    <text evidence="1">The sequence shown here is derived from an EMBL/GenBank/DDBJ whole genome shotgun (WGS) entry which is preliminary data.</text>
</comment>
<dbReference type="SUPFAM" id="SSF53335">
    <property type="entry name" value="S-adenosyl-L-methionine-dependent methyltransferases"/>
    <property type="match status" value="1"/>
</dbReference>
<evidence type="ECO:0000313" key="2">
    <source>
        <dbReference type="Proteomes" id="UP000218231"/>
    </source>
</evidence>
<sequence>MFIFQIELVNAGVSSENVQISPQIFYRLLRHKYEEDIKRDQVCDNITCYAIADYLFQLGYIPYIYRAMLLQDAKEAEFSGAILKTPTDKTLNALDSSKWEIDHQWLASGPYEGTFGNAIFWALDIPDDKKDLEMSILMIGLGGGTFSSHIAWKYPKVNLTIVELSPLITKLAVDWFGIKDDERHRVIVNDGAEYLKEALYRGERFDAILLDATYSNRNNYITAPVKEFLDEDVIKNMGLLLGEDGNFYI</sequence>
<dbReference type="EMBL" id="LIAE01010027">
    <property type="protein sequence ID" value="PAV66864.1"/>
    <property type="molecule type" value="Genomic_DNA"/>
</dbReference>
<dbReference type="STRING" id="2018661.A0A2A2JYY4"/>
<organism evidence="1 2">
    <name type="scientific">Diploscapter pachys</name>
    <dbReference type="NCBI Taxonomy" id="2018661"/>
    <lineage>
        <taxon>Eukaryota</taxon>
        <taxon>Metazoa</taxon>
        <taxon>Ecdysozoa</taxon>
        <taxon>Nematoda</taxon>
        <taxon>Chromadorea</taxon>
        <taxon>Rhabditida</taxon>
        <taxon>Rhabditina</taxon>
        <taxon>Rhabditomorpha</taxon>
        <taxon>Rhabditoidea</taxon>
        <taxon>Rhabditidae</taxon>
        <taxon>Diploscapter</taxon>
    </lineage>
</organism>
<keyword evidence="2" id="KW-1185">Reference proteome</keyword>
<dbReference type="InterPro" id="IPR029063">
    <property type="entry name" value="SAM-dependent_MTases_sf"/>
</dbReference>
<dbReference type="OrthoDB" id="2016285at2759"/>
<reference evidence="1 2" key="1">
    <citation type="journal article" date="2017" name="Curr. Biol.">
        <title>Genome architecture and evolution of a unichromosomal asexual nematode.</title>
        <authorList>
            <person name="Fradin H."/>
            <person name="Zegar C."/>
            <person name="Gutwein M."/>
            <person name="Lucas J."/>
            <person name="Kovtun M."/>
            <person name="Corcoran D."/>
            <person name="Baugh L.R."/>
            <person name="Kiontke K."/>
            <person name="Gunsalus K."/>
            <person name="Fitch D.H."/>
            <person name="Piano F."/>
        </authorList>
    </citation>
    <scope>NUCLEOTIDE SEQUENCE [LARGE SCALE GENOMIC DNA]</scope>
    <source>
        <strain evidence="1">PF1309</strain>
    </source>
</reference>
<evidence type="ECO:0008006" key="3">
    <source>
        <dbReference type="Google" id="ProtNLM"/>
    </source>
</evidence>
<accession>A0A2A2JYY4</accession>
<dbReference type="Proteomes" id="UP000218231">
    <property type="component" value="Unassembled WGS sequence"/>
</dbReference>
<dbReference type="AlphaFoldDB" id="A0A2A2JYY4"/>
<proteinExistence type="predicted"/>
<protein>
    <recommendedName>
        <fullName evidence="3">PABS domain-containing protein</fullName>
    </recommendedName>
</protein>
<evidence type="ECO:0000313" key="1">
    <source>
        <dbReference type="EMBL" id="PAV66864.1"/>
    </source>
</evidence>